<gene>
    <name evidence="2" type="ORF">E3U44_11595</name>
</gene>
<feature type="transmembrane region" description="Helical" evidence="1">
    <location>
        <begin position="83"/>
        <end position="103"/>
    </location>
</feature>
<accession>A0A4P7BY28</accession>
<keyword evidence="1" id="KW-1133">Transmembrane helix</keyword>
<dbReference type="AlphaFoldDB" id="A0A4P7BY28"/>
<dbReference type="EMBL" id="CP038033">
    <property type="protein sequence ID" value="QBQ55083.1"/>
    <property type="molecule type" value="Genomic_DNA"/>
</dbReference>
<sequence length="135" mass="15382">MMYEIPELDARGLRNFALLTGAIIIVLVGLFFPWVFGFKIPVWPWVLASVLAAWGLVAPATLRPVYRGWMKFGQLLSKITTPLVLGIVFYLVIFPIGFVMRMFGRDPMIGRINTVVRTYRIPSAKPPKENIERPF</sequence>
<organism evidence="2 3">
    <name type="scientific">Nitrosococcus wardiae</name>
    <dbReference type="NCBI Taxonomy" id="1814290"/>
    <lineage>
        <taxon>Bacteria</taxon>
        <taxon>Pseudomonadati</taxon>
        <taxon>Pseudomonadota</taxon>
        <taxon>Gammaproteobacteria</taxon>
        <taxon>Chromatiales</taxon>
        <taxon>Chromatiaceae</taxon>
        <taxon>Nitrosococcus</taxon>
    </lineage>
</organism>
<dbReference type="OrthoDB" id="9790341at2"/>
<dbReference type="InterPro" id="IPR045781">
    <property type="entry name" value="SxtJ"/>
</dbReference>
<reference evidence="2 3" key="1">
    <citation type="submission" date="2019-03" db="EMBL/GenBank/DDBJ databases">
        <title>The genome sequence of Nitrosococcus wardiae strain D1FHST reveals the archetypal metabolic capacity of ammonia-oxidizing Gammaproteobacteria.</title>
        <authorList>
            <person name="Wang L."/>
            <person name="Lim C.K."/>
            <person name="Hanson T.E."/>
            <person name="Dang H."/>
            <person name="Klotz M.G."/>
        </authorList>
    </citation>
    <scope>NUCLEOTIDE SEQUENCE [LARGE SCALE GENOMIC DNA]</scope>
    <source>
        <strain evidence="2 3">D1FHS</strain>
    </source>
</reference>
<feature type="transmembrane region" description="Helical" evidence="1">
    <location>
        <begin position="12"/>
        <end position="36"/>
    </location>
</feature>
<protein>
    <submittedName>
        <fullName evidence="2">SxtJ</fullName>
    </submittedName>
</protein>
<keyword evidence="1" id="KW-0812">Transmembrane</keyword>
<proteinExistence type="predicted"/>
<name>A0A4P7BY28_9GAMM</name>
<dbReference type="Pfam" id="PF19588">
    <property type="entry name" value="SxtJ"/>
    <property type="match status" value="1"/>
</dbReference>
<keyword evidence="3" id="KW-1185">Reference proteome</keyword>
<dbReference type="Proteomes" id="UP000294325">
    <property type="component" value="Chromosome"/>
</dbReference>
<keyword evidence="1" id="KW-0472">Membrane</keyword>
<evidence type="ECO:0000256" key="1">
    <source>
        <dbReference type="SAM" id="Phobius"/>
    </source>
</evidence>
<feature type="transmembrane region" description="Helical" evidence="1">
    <location>
        <begin position="42"/>
        <end position="62"/>
    </location>
</feature>
<evidence type="ECO:0000313" key="3">
    <source>
        <dbReference type="Proteomes" id="UP000294325"/>
    </source>
</evidence>
<evidence type="ECO:0000313" key="2">
    <source>
        <dbReference type="EMBL" id="QBQ55083.1"/>
    </source>
</evidence>
<dbReference type="KEGG" id="nwr:E3U44_11595"/>